<dbReference type="GO" id="GO:0003968">
    <property type="term" value="F:RNA-directed RNA polymerase activity"/>
    <property type="evidence" value="ECO:0007669"/>
    <property type="project" value="UniProtKB-KW"/>
</dbReference>
<keyword evidence="4" id="KW-0547">Nucleotide-binding</keyword>
<keyword evidence="2" id="KW-0808">Transferase</keyword>
<organism evidence="7">
    <name type="scientific">Macrotermes natalensis sobeli-like virus 1</name>
    <dbReference type="NCBI Taxonomy" id="3133513"/>
    <lineage>
        <taxon>Viruses</taxon>
        <taxon>Riboviria</taxon>
        <taxon>Orthornavirae</taxon>
        <taxon>Pisuviricota</taxon>
        <taxon>Pisoniviricetes</taxon>
        <taxon>Sobelivirales</taxon>
    </lineage>
</organism>
<keyword evidence="5" id="KW-0693">Viral RNA replication</keyword>
<dbReference type="GO" id="GO:0000166">
    <property type="term" value="F:nucleotide binding"/>
    <property type="evidence" value="ECO:0007669"/>
    <property type="project" value="UniProtKB-KW"/>
</dbReference>
<sequence length="285" mass="32362">MVLSLEDQMVDRVLFDPWVKGELAKVSAIPSKTGWSPLPSGFRQLMSSFPDLALATDCSSYDWTVQEWVVLELLECKLAQCGDCPVYKDLVRARFRQVLRDAVIRLPDGSRWQQQGWGLMKSGWLLTINVNSGTQFLNNALAWIRSHTGDIPEIWVMGDDVLLAWSDHYSQETFERALGELGVLVKRGNLIREFAGFRFGVVDGRYCVEPAYPEKHDFMLRHVSEPQREEVATAYMMLYSMSESAQGRLVREVVRPYAMLNPTLARAWAHGAKMPSAFRAPLCGR</sequence>
<dbReference type="SUPFAM" id="SSF56672">
    <property type="entry name" value="DNA/RNA polymerases"/>
    <property type="match status" value="1"/>
</dbReference>
<evidence type="ECO:0000313" key="7">
    <source>
        <dbReference type="EMBL" id="DBA56736.1"/>
    </source>
</evidence>
<protein>
    <submittedName>
        <fullName evidence="7">RNA-dependent RNA polymerase</fullName>
    </submittedName>
</protein>
<evidence type="ECO:0000256" key="4">
    <source>
        <dbReference type="ARBA" id="ARBA00022741"/>
    </source>
</evidence>
<dbReference type="GO" id="GO:0006351">
    <property type="term" value="P:DNA-templated transcription"/>
    <property type="evidence" value="ECO:0007669"/>
    <property type="project" value="InterPro"/>
</dbReference>
<reference evidence="7" key="1">
    <citation type="journal article" date="2024" name="Microb. Genom.">
        <title>The hidden RNA viruses in Blattodea (cockroach and termite).</title>
        <authorList>
            <person name="Fan J."/>
            <person name="Jiang S."/>
            <person name="Li W."/>
            <person name="Li J."/>
            <person name="Pang R."/>
            <person name="Wu H."/>
        </authorList>
    </citation>
    <scope>NUCLEOTIDE SEQUENCE</scope>
    <source>
        <strain evidence="7">ZF2013</strain>
    </source>
</reference>
<dbReference type="Pfam" id="PF00680">
    <property type="entry name" value="RdRP_1"/>
    <property type="match status" value="1"/>
</dbReference>
<dbReference type="EMBL" id="BK067190">
    <property type="protein sequence ID" value="DBA56736.1"/>
    <property type="molecule type" value="Genomic_RNA"/>
</dbReference>
<evidence type="ECO:0000259" key="6">
    <source>
        <dbReference type="Pfam" id="PF00680"/>
    </source>
</evidence>
<evidence type="ECO:0000256" key="5">
    <source>
        <dbReference type="ARBA" id="ARBA00022953"/>
    </source>
</evidence>
<dbReference type="InterPro" id="IPR043502">
    <property type="entry name" value="DNA/RNA_pol_sf"/>
</dbReference>
<name>A0AAT9JA40_9VIRU</name>
<evidence type="ECO:0000256" key="2">
    <source>
        <dbReference type="ARBA" id="ARBA00022679"/>
    </source>
</evidence>
<feature type="domain" description="RNA-directed RNA polymerase C-terminal" evidence="6">
    <location>
        <begin position="9"/>
        <end position="183"/>
    </location>
</feature>
<accession>A0AAT9JA40</accession>
<keyword evidence="3" id="KW-0548">Nucleotidyltransferase</keyword>
<keyword evidence="1 7" id="KW-0696">RNA-directed RNA polymerase</keyword>
<dbReference type="GO" id="GO:0003723">
    <property type="term" value="F:RNA binding"/>
    <property type="evidence" value="ECO:0007669"/>
    <property type="project" value="InterPro"/>
</dbReference>
<evidence type="ECO:0000256" key="1">
    <source>
        <dbReference type="ARBA" id="ARBA00022484"/>
    </source>
</evidence>
<proteinExistence type="predicted"/>
<evidence type="ECO:0000256" key="3">
    <source>
        <dbReference type="ARBA" id="ARBA00022695"/>
    </source>
</evidence>
<dbReference type="InterPro" id="IPR001205">
    <property type="entry name" value="RNA-dir_pol_C"/>
</dbReference>